<feature type="non-terminal residue" evidence="1">
    <location>
        <position position="164"/>
    </location>
</feature>
<accession>A0A7J6LFC6</accession>
<name>A0A7J6LFC6_PEROL</name>
<dbReference type="EMBL" id="JABANN010000496">
    <property type="protein sequence ID" value="KAF4657955.1"/>
    <property type="molecule type" value="Genomic_DNA"/>
</dbReference>
<evidence type="ECO:0000313" key="2">
    <source>
        <dbReference type="Proteomes" id="UP000572268"/>
    </source>
</evidence>
<dbReference type="Proteomes" id="UP000572268">
    <property type="component" value="Unassembled WGS sequence"/>
</dbReference>
<proteinExistence type="predicted"/>
<gene>
    <name evidence="1" type="ORF">FOL46_007159</name>
</gene>
<reference evidence="1 2" key="1">
    <citation type="submission" date="2020-04" db="EMBL/GenBank/DDBJ databases">
        <title>Perkinsus olseni comparative genomics.</title>
        <authorList>
            <person name="Bogema D.R."/>
        </authorList>
    </citation>
    <scope>NUCLEOTIDE SEQUENCE [LARGE SCALE GENOMIC DNA]</scope>
    <source>
        <strain evidence="1">ATCC PRA-31</strain>
    </source>
</reference>
<evidence type="ECO:0000313" key="1">
    <source>
        <dbReference type="EMBL" id="KAF4657955.1"/>
    </source>
</evidence>
<protein>
    <submittedName>
        <fullName evidence="1">Uncharacterized protein</fullName>
    </submittedName>
</protein>
<sequence>RDEPGGPRRLSGVILPDNSERVSDRVLEGNGYLPESVSRLVHSREFCTYIREVPGAIRALRHLDRMNGVQVKLFLEIPEDALEDGTAGPLLALQQWVRANLHDGAIEQLRLVHNTSDIRDTIISTVPRESPFSILFYRPYNAHLASVGRYASRTLSGWLTSDDA</sequence>
<comment type="caution">
    <text evidence="1">The sequence shown here is derived from an EMBL/GenBank/DDBJ whole genome shotgun (WGS) entry which is preliminary data.</text>
</comment>
<dbReference type="AlphaFoldDB" id="A0A7J6LFC6"/>
<organism evidence="1 2">
    <name type="scientific">Perkinsus olseni</name>
    <name type="common">Perkinsus atlanticus</name>
    <dbReference type="NCBI Taxonomy" id="32597"/>
    <lineage>
        <taxon>Eukaryota</taxon>
        <taxon>Sar</taxon>
        <taxon>Alveolata</taxon>
        <taxon>Perkinsozoa</taxon>
        <taxon>Perkinsea</taxon>
        <taxon>Perkinsida</taxon>
        <taxon>Perkinsidae</taxon>
        <taxon>Perkinsus</taxon>
    </lineage>
</organism>